<keyword evidence="2" id="KW-1185">Reference proteome</keyword>
<comment type="caution">
    <text evidence="1">The sequence shown here is derived from an EMBL/GenBank/DDBJ whole genome shotgun (WGS) entry which is preliminary data.</text>
</comment>
<accession>A0ACB7SNH1</accession>
<sequence>MSQAHRRLGVCNCNCVECPWEDLRVVFTWMSTPHMRAGCQGHQQFSNSFHLWPRAQGPSSQDTSSAGTTTDTRTIGSQVEQVRAHWNVYLRVLRLLPEKLLRQLP</sequence>
<protein>
    <submittedName>
        <fullName evidence="1">Uncharacterized protein</fullName>
    </submittedName>
</protein>
<reference evidence="1" key="1">
    <citation type="submission" date="2020-05" db="EMBL/GenBank/DDBJ databases">
        <title>Large-scale comparative analyses of tick genomes elucidate their genetic diversity and vector capacities.</title>
        <authorList>
            <person name="Jia N."/>
            <person name="Wang J."/>
            <person name="Shi W."/>
            <person name="Du L."/>
            <person name="Sun Y."/>
            <person name="Zhan W."/>
            <person name="Jiang J."/>
            <person name="Wang Q."/>
            <person name="Zhang B."/>
            <person name="Ji P."/>
            <person name="Sakyi L.B."/>
            <person name="Cui X."/>
            <person name="Yuan T."/>
            <person name="Jiang B."/>
            <person name="Yang W."/>
            <person name="Lam T.T.-Y."/>
            <person name="Chang Q."/>
            <person name="Ding S."/>
            <person name="Wang X."/>
            <person name="Zhu J."/>
            <person name="Ruan X."/>
            <person name="Zhao L."/>
            <person name="Wei J."/>
            <person name="Que T."/>
            <person name="Du C."/>
            <person name="Cheng J."/>
            <person name="Dai P."/>
            <person name="Han X."/>
            <person name="Huang E."/>
            <person name="Gao Y."/>
            <person name="Liu J."/>
            <person name="Shao H."/>
            <person name="Ye R."/>
            <person name="Li L."/>
            <person name="Wei W."/>
            <person name="Wang X."/>
            <person name="Wang C."/>
            <person name="Yang T."/>
            <person name="Huo Q."/>
            <person name="Li W."/>
            <person name="Guo W."/>
            <person name="Chen H."/>
            <person name="Zhou L."/>
            <person name="Ni X."/>
            <person name="Tian J."/>
            <person name="Zhou Y."/>
            <person name="Sheng Y."/>
            <person name="Liu T."/>
            <person name="Pan Y."/>
            <person name="Xia L."/>
            <person name="Li J."/>
            <person name="Zhao F."/>
            <person name="Cao W."/>
        </authorList>
    </citation>
    <scope>NUCLEOTIDE SEQUENCE</scope>
    <source>
        <strain evidence="1">Hyas-2018</strain>
    </source>
</reference>
<evidence type="ECO:0000313" key="1">
    <source>
        <dbReference type="EMBL" id="KAH6935459.1"/>
    </source>
</evidence>
<proteinExistence type="predicted"/>
<dbReference type="EMBL" id="CM023483">
    <property type="protein sequence ID" value="KAH6935459.1"/>
    <property type="molecule type" value="Genomic_DNA"/>
</dbReference>
<organism evidence="1 2">
    <name type="scientific">Hyalomma asiaticum</name>
    <name type="common">Tick</name>
    <dbReference type="NCBI Taxonomy" id="266040"/>
    <lineage>
        <taxon>Eukaryota</taxon>
        <taxon>Metazoa</taxon>
        <taxon>Ecdysozoa</taxon>
        <taxon>Arthropoda</taxon>
        <taxon>Chelicerata</taxon>
        <taxon>Arachnida</taxon>
        <taxon>Acari</taxon>
        <taxon>Parasitiformes</taxon>
        <taxon>Ixodida</taxon>
        <taxon>Ixodoidea</taxon>
        <taxon>Ixodidae</taxon>
        <taxon>Hyalomminae</taxon>
        <taxon>Hyalomma</taxon>
    </lineage>
</organism>
<evidence type="ECO:0000313" key="2">
    <source>
        <dbReference type="Proteomes" id="UP000821845"/>
    </source>
</evidence>
<dbReference type="Proteomes" id="UP000821845">
    <property type="component" value="Chromosome 3"/>
</dbReference>
<name>A0ACB7SNH1_HYAAI</name>
<gene>
    <name evidence="1" type="ORF">HPB50_006109</name>
</gene>